<dbReference type="PRINTS" id="PR00111">
    <property type="entry name" value="ABHYDROLASE"/>
</dbReference>
<dbReference type="Pfam" id="PF00561">
    <property type="entry name" value="Abhydrolase_1"/>
    <property type="match status" value="1"/>
</dbReference>
<dbReference type="InterPro" id="IPR050266">
    <property type="entry name" value="AB_hydrolase_sf"/>
</dbReference>
<organism evidence="3 4">
    <name type="scientific">Pseudoduganella guangdongensis</name>
    <dbReference type="NCBI Taxonomy" id="2692179"/>
    <lineage>
        <taxon>Bacteria</taxon>
        <taxon>Pseudomonadati</taxon>
        <taxon>Pseudomonadota</taxon>
        <taxon>Betaproteobacteria</taxon>
        <taxon>Burkholderiales</taxon>
        <taxon>Oxalobacteraceae</taxon>
        <taxon>Telluria group</taxon>
        <taxon>Pseudoduganella</taxon>
    </lineage>
</organism>
<dbReference type="SUPFAM" id="SSF53474">
    <property type="entry name" value="alpha/beta-Hydrolases"/>
    <property type="match status" value="1"/>
</dbReference>
<accession>A0A6N9HFW9</accession>
<evidence type="ECO:0000313" key="4">
    <source>
        <dbReference type="Proteomes" id="UP000448575"/>
    </source>
</evidence>
<dbReference type="EMBL" id="WWCJ01000006">
    <property type="protein sequence ID" value="MYN02346.1"/>
    <property type="molecule type" value="Genomic_DNA"/>
</dbReference>
<dbReference type="Proteomes" id="UP000448575">
    <property type="component" value="Unassembled WGS sequence"/>
</dbReference>
<dbReference type="Gene3D" id="3.40.50.1820">
    <property type="entry name" value="alpha/beta hydrolase"/>
    <property type="match status" value="1"/>
</dbReference>
<comment type="caution">
    <text evidence="3">The sequence shown here is derived from an EMBL/GenBank/DDBJ whole genome shotgun (WGS) entry which is preliminary data.</text>
</comment>
<keyword evidence="1 3" id="KW-0378">Hydrolase</keyword>
<protein>
    <submittedName>
        <fullName evidence="3">Alpha/beta fold hydrolase</fullName>
    </submittedName>
</protein>
<dbReference type="PANTHER" id="PTHR43798">
    <property type="entry name" value="MONOACYLGLYCEROL LIPASE"/>
    <property type="match status" value="1"/>
</dbReference>
<evidence type="ECO:0000313" key="3">
    <source>
        <dbReference type="EMBL" id="MYN02346.1"/>
    </source>
</evidence>
<reference evidence="3 4" key="1">
    <citation type="submission" date="2019-12" db="EMBL/GenBank/DDBJ databases">
        <title>Novel species isolated from a subtropical stream in China.</title>
        <authorList>
            <person name="Lu H."/>
        </authorList>
    </citation>
    <scope>NUCLEOTIDE SEQUENCE [LARGE SCALE GENOMIC DNA]</scope>
    <source>
        <strain evidence="3 4">DS3</strain>
    </source>
</reference>
<keyword evidence="4" id="KW-1185">Reference proteome</keyword>
<dbReference type="GO" id="GO:0016787">
    <property type="term" value="F:hydrolase activity"/>
    <property type="evidence" value="ECO:0007669"/>
    <property type="project" value="UniProtKB-KW"/>
</dbReference>
<proteinExistence type="predicted"/>
<evidence type="ECO:0000256" key="1">
    <source>
        <dbReference type="ARBA" id="ARBA00022801"/>
    </source>
</evidence>
<dbReference type="InterPro" id="IPR000073">
    <property type="entry name" value="AB_hydrolase_1"/>
</dbReference>
<dbReference type="PANTHER" id="PTHR43798:SF31">
    <property type="entry name" value="AB HYDROLASE SUPERFAMILY PROTEIN YCLE"/>
    <property type="match status" value="1"/>
</dbReference>
<sequence length="227" mass="23772">MPLVLLPGYMLDDALWDAMLPHLPPDLPLHFASLAEGDSIAAMALAVLAGCPQQFNLLGFSMGGYVAREMVRLAPQRVKALALVATSSRADPPLMAEQRGKAARATPRGPFRGLGRAAIAQSLHPANAGNEALLAQVRAMGERLGREVFVRQSLLVRSADTAQLGGIACPTLVVHGADDQLRSLGEAQELAQGIPGARLQVIAGAGHLVPLEQPQLLAQALAPMLAP</sequence>
<dbReference type="InterPro" id="IPR029058">
    <property type="entry name" value="AB_hydrolase_fold"/>
</dbReference>
<dbReference type="AlphaFoldDB" id="A0A6N9HFW9"/>
<name>A0A6N9HFW9_9BURK</name>
<gene>
    <name evidence="3" type="ORF">GTP41_09565</name>
</gene>
<dbReference type="GO" id="GO:0016020">
    <property type="term" value="C:membrane"/>
    <property type="evidence" value="ECO:0007669"/>
    <property type="project" value="TreeGrafter"/>
</dbReference>
<evidence type="ECO:0000259" key="2">
    <source>
        <dbReference type="Pfam" id="PF00561"/>
    </source>
</evidence>
<feature type="domain" description="AB hydrolase-1" evidence="2">
    <location>
        <begin position="52"/>
        <end position="213"/>
    </location>
</feature>